<keyword evidence="5" id="KW-1185">Reference proteome</keyword>
<evidence type="ECO:0000256" key="1">
    <source>
        <dbReference type="ARBA" id="ARBA00007430"/>
    </source>
</evidence>
<dbReference type="PANTHER" id="PTHR43318">
    <property type="entry name" value="UDP-N-ACETYLGLUCOSAMINE 4,6-DEHYDRATASE"/>
    <property type="match status" value="1"/>
</dbReference>
<dbReference type="SUPFAM" id="SSF51735">
    <property type="entry name" value="NAD(P)-binding Rossmann-fold domains"/>
    <property type="match status" value="2"/>
</dbReference>
<dbReference type="Pfam" id="PF02719">
    <property type="entry name" value="Polysacc_synt_2"/>
    <property type="match status" value="1"/>
</dbReference>
<keyword evidence="2" id="KW-0472">Membrane</keyword>
<dbReference type="InterPro" id="IPR051203">
    <property type="entry name" value="Polysaccharide_Synthase-Rel"/>
</dbReference>
<protein>
    <submittedName>
        <fullName evidence="4">Polysaccharide biosynthesis protein</fullName>
    </submittedName>
</protein>
<dbReference type="AlphaFoldDB" id="A0A7X2P414"/>
<dbReference type="PANTHER" id="PTHR43318:SF1">
    <property type="entry name" value="POLYSACCHARIDE BIOSYNTHESIS PROTEIN EPSC-RELATED"/>
    <property type="match status" value="1"/>
</dbReference>
<dbReference type="RefSeq" id="WP_154432571.1">
    <property type="nucleotide sequence ID" value="NZ_JBQHQP010000027.1"/>
</dbReference>
<organism evidence="4 5">
    <name type="scientific">Oliverpabstia intestinalis</name>
    <dbReference type="NCBI Taxonomy" id="2606633"/>
    <lineage>
        <taxon>Bacteria</taxon>
        <taxon>Bacillati</taxon>
        <taxon>Bacillota</taxon>
        <taxon>Clostridia</taxon>
        <taxon>Lachnospirales</taxon>
        <taxon>Lachnospiraceae</taxon>
        <taxon>Oliverpabstia</taxon>
    </lineage>
</organism>
<dbReference type="InterPro" id="IPR003869">
    <property type="entry name" value="Polysac_CapD-like"/>
</dbReference>
<comment type="similarity">
    <text evidence="1">Belongs to the polysaccharide synthase family.</text>
</comment>
<dbReference type="CDD" id="cd05237">
    <property type="entry name" value="UDP_invert_4-6DH_SDR_e"/>
    <property type="match status" value="1"/>
</dbReference>
<feature type="domain" description="Polysaccharide biosynthesis protein CapD-like" evidence="3">
    <location>
        <begin position="298"/>
        <end position="580"/>
    </location>
</feature>
<feature type="transmembrane region" description="Helical" evidence="2">
    <location>
        <begin position="59"/>
        <end position="77"/>
    </location>
</feature>
<dbReference type="Gene3D" id="3.40.50.720">
    <property type="entry name" value="NAD(P)-binding Rossmann-like Domain"/>
    <property type="match status" value="2"/>
</dbReference>
<gene>
    <name evidence="4" type="ORF">FYJ57_10375</name>
</gene>
<name>A0A7X2P414_9FIRM</name>
<proteinExistence type="inferred from homology"/>
<accession>A0A7X2P414</accession>
<feature type="transmembrane region" description="Helical" evidence="2">
    <location>
        <begin position="21"/>
        <end position="39"/>
    </location>
</feature>
<dbReference type="EMBL" id="VUMS01000018">
    <property type="protein sequence ID" value="MST67113.1"/>
    <property type="molecule type" value="Genomic_DNA"/>
</dbReference>
<dbReference type="InterPro" id="IPR036291">
    <property type="entry name" value="NAD(P)-bd_dom_sf"/>
</dbReference>
<keyword evidence="2" id="KW-0812">Transmembrane</keyword>
<comment type="caution">
    <text evidence="4">The sequence shown here is derived from an EMBL/GenBank/DDBJ whole genome shotgun (WGS) entry which is preliminary data.</text>
</comment>
<feature type="transmembrane region" description="Helical" evidence="2">
    <location>
        <begin position="117"/>
        <end position="137"/>
    </location>
</feature>
<evidence type="ECO:0000313" key="5">
    <source>
        <dbReference type="Proteomes" id="UP000440513"/>
    </source>
</evidence>
<evidence type="ECO:0000313" key="4">
    <source>
        <dbReference type="EMBL" id="MST67113.1"/>
    </source>
</evidence>
<evidence type="ECO:0000259" key="3">
    <source>
        <dbReference type="Pfam" id="PF02719"/>
    </source>
</evidence>
<dbReference type="Pfam" id="PF13727">
    <property type="entry name" value="CoA_binding_3"/>
    <property type="match status" value="1"/>
</dbReference>
<keyword evidence="2" id="KW-1133">Transmembrane helix</keyword>
<feature type="transmembrane region" description="Helical" evidence="2">
    <location>
        <begin position="89"/>
        <end position="111"/>
    </location>
</feature>
<reference evidence="4 5" key="1">
    <citation type="submission" date="2019-08" db="EMBL/GenBank/DDBJ databases">
        <title>In-depth cultivation of the pig gut microbiome towards novel bacterial diversity and tailored functional studies.</title>
        <authorList>
            <person name="Wylensek D."/>
            <person name="Hitch T.C.A."/>
            <person name="Clavel T."/>
        </authorList>
    </citation>
    <scope>NUCLEOTIDE SEQUENCE [LARGE SCALE GENOMIC DNA]</scope>
    <source>
        <strain evidence="4 5">BSM-380-WT-5A</strain>
    </source>
</reference>
<dbReference type="Proteomes" id="UP000440513">
    <property type="component" value="Unassembled WGS sequence"/>
</dbReference>
<sequence>MWIRTIKGLKNPKKRIRVSLLILYDILVIGISEYTALLIRFEFHPGMIRKPFLESMIHYTPINIGCTLIIFALFSLYESLWRYASVTELLNLVLSCIVSAMFQLVGMYMMGYHLPRSYYILYLLVLLPLMMAGRFSYRLLRIFKQKVYTDHLEKPIITMVIGAGDAGTLIIKELQSSYHLSNKVVCVIDDNPQKKNTKLLGIPIVGGREEILEAVKRYKVQEIIIAIPTMPPKDRKALLEICKDSGCKLRILPGVYQLINEEVSIAKLREVEIEDLLGRDPVETDLGSVLEYVQDKRVLITGGGGSIGSELCRQIAAHHPALLVIVDIYENTVYDIQQELKHDYPEMNLVVLIGSVRNTHRISSIFQKYQPELVYHAAAHKHVPLMENSPNEAIKNNVFGTLNTARAASENGCKRFILISTDKAVNPTNIMGASKRICEMIIQTLNTTCETEFVAVRFGNVLGSNGSVIPLFRKQIEEGGPVTVTDKNIIRYFMTIPEAVSLVLQAGAYAKGGEIFVLDMGEPMRIDDLARNLIKLSGLRPDEDIKIQYTGLRPGEKLYEELLMAEEGLRKTAHEKIFIGKPLEFDQEKFLKQLEQLKKEAYQDGNHIRESVKEIVATYQYQETGEKSKKK</sequence>
<evidence type="ECO:0000256" key="2">
    <source>
        <dbReference type="SAM" id="Phobius"/>
    </source>
</evidence>